<feature type="transmembrane region" description="Helical" evidence="1">
    <location>
        <begin position="658"/>
        <end position="681"/>
    </location>
</feature>
<keyword evidence="1" id="KW-0812">Transmembrane</keyword>
<proteinExistence type="predicted"/>
<evidence type="ECO:0000256" key="1">
    <source>
        <dbReference type="SAM" id="Phobius"/>
    </source>
</evidence>
<name>A0A816C3S5_9BILA</name>
<keyword evidence="1" id="KW-0472">Membrane</keyword>
<feature type="transmembrane region" description="Helical" evidence="1">
    <location>
        <begin position="84"/>
        <end position="105"/>
    </location>
</feature>
<feature type="transmembrane region" description="Helical" evidence="1">
    <location>
        <begin position="126"/>
        <end position="146"/>
    </location>
</feature>
<dbReference type="Proteomes" id="UP000663834">
    <property type="component" value="Unassembled WGS sequence"/>
</dbReference>
<organism evidence="2 4">
    <name type="scientific">Rotaria magnacalcarata</name>
    <dbReference type="NCBI Taxonomy" id="392030"/>
    <lineage>
        <taxon>Eukaryota</taxon>
        <taxon>Metazoa</taxon>
        <taxon>Spiralia</taxon>
        <taxon>Gnathifera</taxon>
        <taxon>Rotifera</taxon>
        <taxon>Eurotatoria</taxon>
        <taxon>Bdelloidea</taxon>
        <taxon>Philodinida</taxon>
        <taxon>Philodinidae</taxon>
        <taxon>Rotaria</taxon>
    </lineage>
</organism>
<dbReference type="OrthoDB" id="10017095at2759"/>
<feature type="transmembrane region" description="Helical" evidence="1">
    <location>
        <begin position="335"/>
        <end position="368"/>
    </location>
</feature>
<evidence type="ECO:0000313" key="4">
    <source>
        <dbReference type="Proteomes" id="UP000663834"/>
    </source>
</evidence>
<keyword evidence="1" id="KW-1133">Transmembrane helix</keyword>
<reference evidence="2" key="1">
    <citation type="submission" date="2021-02" db="EMBL/GenBank/DDBJ databases">
        <authorList>
            <person name="Nowell W R."/>
        </authorList>
    </citation>
    <scope>NUCLEOTIDE SEQUENCE</scope>
</reference>
<gene>
    <name evidence="2" type="ORF">KQP761_LOCUS24143</name>
    <name evidence="3" type="ORF">MBJ925_LOCUS31252</name>
</gene>
<comment type="caution">
    <text evidence="2">The sequence shown here is derived from an EMBL/GenBank/DDBJ whole genome shotgun (WGS) entry which is preliminary data.</text>
</comment>
<dbReference type="EMBL" id="CAJNRE010017112">
    <property type="protein sequence ID" value="CAF2151178.1"/>
    <property type="molecule type" value="Genomic_DNA"/>
</dbReference>
<dbReference type="EMBL" id="CAJNOW010013030">
    <property type="protein sequence ID" value="CAF1616977.1"/>
    <property type="molecule type" value="Genomic_DNA"/>
</dbReference>
<feature type="transmembrane region" description="Helical" evidence="1">
    <location>
        <begin position="434"/>
        <end position="463"/>
    </location>
</feature>
<accession>A0A816C3S5</accession>
<evidence type="ECO:0000313" key="2">
    <source>
        <dbReference type="EMBL" id="CAF1616977.1"/>
    </source>
</evidence>
<dbReference type="AlphaFoldDB" id="A0A816C3S5"/>
<sequence>MDISCLNIFPPLPTVPVLANDSNHLVHSTYNPNSGSISSRISAAMARSTFSNQNVQSLLQRLFNNNSKSWSVSEITKTKPIPSVIAYASVALGLFLMFSITFCTLSCCKLKNNQNQKRRHSKSSRICLFLLIVVYLLGIADMIYVAHRVNTSKTSIDNGIKQLNRDIYPNEIAQHIRYLNQQLGNLDQYFLQPNSILINASKSMLINAFDEVLNGKYYLNDTAQHVNNIDRNVQKLKIIVKDDLSLPTLVVQIINNVAEQYENTIVFLQKPLQEICNYTSGTDADIDREISSALYTVHRTLSKIIDTVNNDILPTMTPWESHMLINQKLEEDIRGYFNLVGTIAIVFVILLGVIPLGFFIVIIISCLCTGSDHGSRGNQNRMPMENMSKELYAHSINGSSKNSSTHQHRTANKMRHSYRNESEYMESDNGSSGVLFCFIRIAFIIMIIMLITMVLLTGVYYALDLAVQGACRTVHDDQPWLINFAIDNLVGLNNLFVDRAEMNRTTYNVINDCRDNVHFTRKMFDEYLSILDTDVENVMNKMSEKIHDQFVQSIGDIDIPADIATVVNLITEANQTNITSIAVEIQADLLAINQVFNNISNSSSTLSKNFTQSTIKKVENYVKSVLESTVDGCPLPLSTIYKADTLVCHNLSSSLNGLWLSICFFMFLVICGFCIFGLSVYRQSN</sequence>
<protein>
    <submittedName>
        <fullName evidence="2">Uncharacterized protein</fullName>
    </submittedName>
</protein>
<evidence type="ECO:0000313" key="3">
    <source>
        <dbReference type="EMBL" id="CAF2151178.1"/>
    </source>
</evidence>
<dbReference type="Proteomes" id="UP000663824">
    <property type="component" value="Unassembled WGS sequence"/>
</dbReference>